<dbReference type="PANTHER" id="PTHR30332">
    <property type="entry name" value="PROBABLE GENERAL SECRETION PATHWAY PROTEIN D"/>
    <property type="match status" value="1"/>
</dbReference>
<gene>
    <name evidence="6" type="ORF">GRF63_13575</name>
</gene>
<dbReference type="Pfam" id="PF00263">
    <property type="entry name" value="Secretin"/>
    <property type="match status" value="1"/>
</dbReference>
<sequence>MRNLKALLAFAMMTATFSATPALAQYTDDGGLHAGELVVPVNKSQVVTANDRIERAMIGNAEIADVLPISDRSIYVLGKSLGTTSLTLYDRNNRVIAVMDISVGPDVDGMRRQLDELMPGQAIEVGLSNGSLVLSGSVNDAGAADRAMRLASAFAGDNVINLLGMGSSQQIMLEVRFAEVSRNIGESLGVSGFGLSDGGKFGAAVGNGAGAFPINEGATSSLESLQLGSITDAFGVFGALFELGDVSVEAYLDTLERNGMSRTLAEPTLVALSGESASFLAGGEFPVPVSQSNGTGDGGNAITVLFKPFGVSLAFTPTVLGNGVINLVVEPEVSSIDPSASVTINGLTVPGLQTRRARTTLEVRDGESFAIAGLLRDETQATTNQLPLLGSLPIIGSLFRSTSYQRGETELLIVVTPRLVQPIRPDQVRLPTDRVPSPDVVDVLLNGDVYQPRELPAASPTLESNGSEGADYEY</sequence>
<protein>
    <submittedName>
        <fullName evidence="6">Type II and III secretion system protein family protein</fullName>
    </submittedName>
</protein>
<dbReference type="Proteomes" id="UP000461409">
    <property type="component" value="Unassembled WGS sequence"/>
</dbReference>
<dbReference type="Pfam" id="PF13629">
    <property type="entry name" value="T2SS-T3SS_pil_N"/>
    <property type="match status" value="1"/>
</dbReference>
<feature type="chain" id="PRO_5032415394" evidence="3">
    <location>
        <begin position="25"/>
        <end position="474"/>
    </location>
</feature>
<evidence type="ECO:0000256" key="2">
    <source>
        <dbReference type="SAM" id="MobiDB-lite"/>
    </source>
</evidence>
<feature type="region of interest" description="Disordered" evidence="2">
    <location>
        <begin position="454"/>
        <end position="474"/>
    </location>
</feature>
<dbReference type="PRINTS" id="PR00811">
    <property type="entry name" value="BCTERIALGSPD"/>
</dbReference>
<reference evidence="6 7" key="2">
    <citation type="submission" date="2020-02" db="EMBL/GenBank/DDBJ databases">
        <title>Erythrobacter dongmakensis sp. nov., isolated from a tidal mudflat.</title>
        <authorList>
            <person name="Kim I.S."/>
        </authorList>
    </citation>
    <scope>NUCLEOTIDE SEQUENCE [LARGE SCALE GENOMIC DNA]</scope>
    <source>
        <strain evidence="6 7">GH3-10</strain>
    </source>
</reference>
<feature type="domain" description="Type II/III secretion system secretin-like" evidence="4">
    <location>
        <begin position="255"/>
        <end position="420"/>
    </location>
</feature>
<dbReference type="AlphaFoldDB" id="A0A844XEN2"/>
<proteinExistence type="inferred from homology"/>
<name>A0A844XEN2_9SPHN</name>
<keyword evidence="7" id="KW-1185">Reference proteome</keyword>
<evidence type="ECO:0000313" key="6">
    <source>
        <dbReference type="EMBL" id="MWV28937.1"/>
    </source>
</evidence>
<evidence type="ECO:0000313" key="7">
    <source>
        <dbReference type="Proteomes" id="UP000461409"/>
    </source>
</evidence>
<comment type="caution">
    <text evidence="6">The sequence shown here is derived from an EMBL/GenBank/DDBJ whole genome shotgun (WGS) entry which is preliminary data.</text>
</comment>
<dbReference type="GO" id="GO:0009306">
    <property type="term" value="P:protein secretion"/>
    <property type="evidence" value="ECO:0007669"/>
    <property type="project" value="InterPro"/>
</dbReference>
<dbReference type="InterPro" id="IPR032789">
    <property type="entry name" value="T2SS-T3SS_pil_N"/>
</dbReference>
<feature type="signal peptide" evidence="3">
    <location>
        <begin position="1"/>
        <end position="24"/>
    </location>
</feature>
<dbReference type="InterPro" id="IPR004846">
    <property type="entry name" value="T2SS/T3SS_dom"/>
</dbReference>
<accession>A0A844XEN2</accession>
<organism evidence="6 7">
    <name type="scientific">Aurantiacibacter rhizosphaerae</name>
    <dbReference type="NCBI Taxonomy" id="2691582"/>
    <lineage>
        <taxon>Bacteria</taxon>
        <taxon>Pseudomonadati</taxon>
        <taxon>Pseudomonadota</taxon>
        <taxon>Alphaproteobacteria</taxon>
        <taxon>Sphingomonadales</taxon>
        <taxon>Erythrobacteraceae</taxon>
        <taxon>Aurantiacibacter</taxon>
    </lineage>
</organism>
<evidence type="ECO:0000256" key="3">
    <source>
        <dbReference type="SAM" id="SignalP"/>
    </source>
</evidence>
<dbReference type="PANTHER" id="PTHR30332:SF17">
    <property type="entry name" value="TYPE IV PILIATION SYSTEM PROTEIN DR_0774-RELATED"/>
    <property type="match status" value="1"/>
</dbReference>
<evidence type="ECO:0000259" key="5">
    <source>
        <dbReference type="Pfam" id="PF13629"/>
    </source>
</evidence>
<dbReference type="GO" id="GO:0015627">
    <property type="term" value="C:type II protein secretion system complex"/>
    <property type="evidence" value="ECO:0007669"/>
    <property type="project" value="TreeGrafter"/>
</dbReference>
<evidence type="ECO:0000256" key="1">
    <source>
        <dbReference type="RuleBase" id="RU004003"/>
    </source>
</evidence>
<reference evidence="6 7" key="1">
    <citation type="submission" date="2019-12" db="EMBL/GenBank/DDBJ databases">
        <authorList>
            <person name="Lee S.D."/>
        </authorList>
    </citation>
    <scope>NUCLEOTIDE SEQUENCE [LARGE SCALE GENOMIC DNA]</scope>
    <source>
        <strain evidence="6 7">GH3-10</strain>
    </source>
</reference>
<dbReference type="EMBL" id="WUBR01000003">
    <property type="protein sequence ID" value="MWV28937.1"/>
    <property type="molecule type" value="Genomic_DNA"/>
</dbReference>
<evidence type="ECO:0000259" key="4">
    <source>
        <dbReference type="Pfam" id="PF00263"/>
    </source>
</evidence>
<comment type="similarity">
    <text evidence="1">Belongs to the bacterial secretin family.</text>
</comment>
<dbReference type="InterPro" id="IPR050810">
    <property type="entry name" value="Bact_Secretion_Sys_Channel"/>
</dbReference>
<dbReference type="RefSeq" id="WP_160486582.1">
    <property type="nucleotide sequence ID" value="NZ_WUBR01000003.1"/>
</dbReference>
<feature type="domain" description="Pilus formation protein N-terminal" evidence="5">
    <location>
        <begin position="34"/>
        <end position="103"/>
    </location>
</feature>
<dbReference type="InterPro" id="IPR001775">
    <property type="entry name" value="GspD/PilQ"/>
</dbReference>
<keyword evidence="3" id="KW-0732">Signal</keyword>